<protein>
    <submittedName>
        <fullName evidence="1">Uncharacterized protein</fullName>
    </submittedName>
</protein>
<dbReference type="Proteomes" id="UP000322873">
    <property type="component" value="Unassembled WGS sequence"/>
</dbReference>
<dbReference type="AlphaFoldDB" id="A0A5M9JP52"/>
<dbReference type="EMBL" id="VICG01000007">
    <property type="protein sequence ID" value="KAA8570420.1"/>
    <property type="molecule type" value="Genomic_DNA"/>
</dbReference>
<comment type="caution">
    <text evidence="1">The sequence shown here is derived from an EMBL/GenBank/DDBJ whole genome shotgun (WGS) entry which is preliminary data.</text>
</comment>
<gene>
    <name evidence="1" type="ORF">EYC84_002706</name>
</gene>
<accession>A0A5M9JP52</accession>
<name>A0A5M9JP52_MONFR</name>
<evidence type="ECO:0000313" key="2">
    <source>
        <dbReference type="Proteomes" id="UP000322873"/>
    </source>
</evidence>
<keyword evidence="2" id="KW-1185">Reference proteome</keyword>
<proteinExistence type="predicted"/>
<evidence type="ECO:0000313" key="1">
    <source>
        <dbReference type="EMBL" id="KAA8570420.1"/>
    </source>
</evidence>
<sequence>MRSGKGEFDWMDMVTVENIPDDFFLVGRKGHRDYCSRAVDGTNVATLIAGIYKSLKSGDFKRPGISPV</sequence>
<organism evidence="1 2">
    <name type="scientific">Monilinia fructicola</name>
    <name type="common">Brown rot fungus</name>
    <name type="synonym">Ciboria fructicola</name>
    <dbReference type="NCBI Taxonomy" id="38448"/>
    <lineage>
        <taxon>Eukaryota</taxon>
        <taxon>Fungi</taxon>
        <taxon>Dikarya</taxon>
        <taxon>Ascomycota</taxon>
        <taxon>Pezizomycotina</taxon>
        <taxon>Leotiomycetes</taxon>
        <taxon>Helotiales</taxon>
        <taxon>Sclerotiniaceae</taxon>
        <taxon>Monilinia</taxon>
    </lineage>
</organism>
<reference evidence="1 2" key="1">
    <citation type="submission" date="2019-06" db="EMBL/GenBank/DDBJ databases">
        <title>Genome Sequence of the Brown Rot Fungal Pathogen Monilinia fructicola.</title>
        <authorList>
            <person name="De Miccolis Angelini R.M."/>
            <person name="Landi L."/>
            <person name="Abate D."/>
            <person name="Pollastro S."/>
            <person name="Romanazzi G."/>
            <person name="Faretra F."/>
        </authorList>
    </citation>
    <scope>NUCLEOTIDE SEQUENCE [LARGE SCALE GENOMIC DNA]</scope>
    <source>
        <strain evidence="1 2">Mfrc123</strain>
    </source>
</reference>